<name>A0A932CPT5_UNCTE</name>
<organism evidence="2 3">
    <name type="scientific">Tectimicrobiota bacterium</name>
    <dbReference type="NCBI Taxonomy" id="2528274"/>
    <lineage>
        <taxon>Bacteria</taxon>
        <taxon>Pseudomonadati</taxon>
        <taxon>Nitrospinota/Tectimicrobiota group</taxon>
        <taxon>Candidatus Tectimicrobiota</taxon>
    </lineage>
</organism>
<comment type="caution">
    <text evidence="2">The sequence shown here is derived from an EMBL/GenBank/DDBJ whole genome shotgun (WGS) entry which is preliminary data.</text>
</comment>
<feature type="transmembrane region" description="Helical" evidence="1">
    <location>
        <begin position="14"/>
        <end position="32"/>
    </location>
</feature>
<keyword evidence="1" id="KW-1133">Transmembrane helix</keyword>
<keyword evidence="1" id="KW-0812">Transmembrane</keyword>
<evidence type="ECO:0000313" key="2">
    <source>
        <dbReference type="EMBL" id="MBI2876487.1"/>
    </source>
</evidence>
<proteinExistence type="predicted"/>
<keyword evidence="1" id="KW-0472">Membrane</keyword>
<gene>
    <name evidence="2" type="ORF">HYY20_06360</name>
</gene>
<feature type="non-terminal residue" evidence="2">
    <location>
        <position position="135"/>
    </location>
</feature>
<evidence type="ECO:0000256" key="1">
    <source>
        <dbReference type="SAM" id="Phobius"/>
    </source>
</evidence>
<dbReference type="EMBL" id="JACPRF010000193">
    <property type="protein sequence ID" value="MBI2876487.1"/>
    <property type="molecule type" value="Genomic_DNA"/>
</dbReference>
<dbReference type="Proteomes" id="UP000769766">
    <property type="component" value="Unassembled WGS sequence"/>
</dbReference>
<protein>
    <submittedName>
        <fullName evidence="2">Uncharacterized protein</fullName>
    </submittedName>
</protein>
<accession>A0A932CPT5</accession>
<dbReference type="AlphaFoldDB" id="A0A932CPT5"/>
<evidence type="ECO:0000313" key="3">
    <source>
        <dbReference type="Proteomes" id="UP000769766"/>
    </source>
</evidence>
<sequence>MHFSDHFAKFIVKFRWPICITVILITLYFTYLMRYVTLPKDLADISPVGHPYVKLQGYMNEAFGVGTMIEIVMEVKEGDVFNPTSLGKLRHVGLEIRKMKGVMPAQVISIATHSRVKNLRTSIDEQGFSQLNVES</sequence>
<reference evidence="2" key="1">
    <citation type="submission" date="2020-07" db="EMBL/GenBank/DDBJ databases">
        <title>Huge and variable diversity of episymbiotic CPR bacteria and DPANN archaea in groundwater ecosystems.</title>
        <authorList>
            <person name="He C.Y."/>
            <person name="Keren R."/>
            <person name="Whittaker M."/>
            <person name="Farag I.F."/>
            <person name="Doudna J."/>
            <person name="Cate J.H.D."/>
            <person name="Banfield J.F."/>
        </authorList>
    </citation>
    <scope>NUCLEOTIDE SEQUENCE</scope>
    <source>
        <strain evidence="2">NC_groundwater_672_Ag_B-0.1um_62_36</strain>
    </source>
</reference>